<evidence type="ECO:0000313" key="3">
    <source>
        <dbReference type="Proteomes" id="UP000799436"/>
    </source>
</evidence>
<feature type="compositionally biased region" description="Low complexity" evidence="1">
    <location>
        <begin position="17"/>
        <end position="50"/>
    </location>
</feature>
<dbReference type="Proteomes" id="UP000799436">
    <property type="component" value="Unassembled WGS sequence"/>
</dbReference>
<dbReference type="EMBL" id="ML995825">
    <property type="protein sequence ID" value="KAF2770577.1"/>
    <property type="molecule type" value="Genomic_DNA"/>
</dbReference>
<protein>
    <submittedName>
        <fullName evidence="2">Uncharacterized protein</fullName>
    </submittedName>
</protein>
<proteinExistence type="predicted"/>
<evidence type="ECO:0000313" key="2">
    <source>
        <dbReference type="EMBL" id="KAF2770577.1"/>
    </source>
</evidence>
<sequence length="118" mass="12392">MKGYTSSHMPLDGSGSGSSSSSGLASFCSSGLSSSQSPSSTSAPGSSSSGLQATPLSSASRIQLFNIIFIQLIRRHIFSGFHVFKPGIFDTSKLNASKPHASREQCAAQSQELQRHRV</sequence>
<dbReference type="AlphaFoldDB" id="A0A6G1LCG1"/>
<name>A0A6G1LCG1_9PEZI</name>
<feature type="region of interest" description="Disordered" evidence="1">
    <location>
        <begin position="1"/>
        <end position="53"/>
    </location>
</feature>
<gene>
    <name evidence="2" type="ORF">EJ03DRAFT_65435</name>
</gene>
<evidence type="ECO:0000256" key="1">
    <source>
        <dbReference type="SAM" id="MobiDB-lite"/>
    </source>
</evidence>
<reference evidence="2" key="1">
    <citation type="journal article" date="2020" name="Stud. Mycol.">
        <title>101 Dothideomycetes genomes: a test case for predicting lifestyles and emergence of pathogens.</title>
        <authorList>
            <person name="Haridas S."/>
            <person name="Albert R."/>
            <person name="Binder M."/>
            <person name="Bloem J."/>
            <person name="Labutti K."/>
            <person name="Salamov A."/>
            <person name="Andreopoulos B."/>
            <person name="Baker S."/>
            <person name="Barry K."/>
            <person name="Bills G."/>
            <person name="Bluhm B."/>
            <person name="Cannon C."/>
            <person name="Castanera R."/>
            <person name="Culley D."/>
            <person name="Daum C."/>
            <person name="Ezra D."/>
            <person name="Gonzalez J."/>
            <person name="Henrissat B."/>
            <person name="Kuo A."/>
            <person name="Liang C."/>
            <person name="Lipzen A."/>
            <person name="Lutzoni F."/>
            <person name="Magnuson J."/>
            <person name="Mondo S."/>
            <person name="Nolan M."/>
            <person name="Ohm R."/>
            <person name="Pangilinan J."/>
            <person name="Park H.-J."/>
            <person name="Ramirez L."/>
            <person name="Alfaro M."/>
            <person name="Sun H."/>
            <person name="Tritt A."/>
            <person name="Yoshinaga Y."/>
            <person name="Zwiers L.-H."/>
            <person name="Turgeon B."/>
            <person name="Goodwin S."/>
            <person name="Spatafora J."/>
            <person name="Crous P."/>
            <person name="Grigoriev I."/>
        </authorList>
    </citation>
    <scope>NUCLEOTIDE SEQUENCE</scope>
    <source>
        <strain evidence="2">CBS 116005</strain>
    </source>
</reference>
<feature type="region of interest" description="Disordered" evidence="1">
    <location>
        <begin position="94"/>
        <end position="118"/>
    </location>
</feature>
<keyword evidence="3" id="KW-1185">Reference proteome</keyword>
<organism evidence="2 3">
    <name type="scientific">Teratosphaeria nubilosa</name>
    <dbReference type="NCBI Taxonomy" id="161662"/>
    <lineage>
        <taxon>Eukaryota</taxon>
        <taxon>Fungi</taxon>
        <taxon>Dikarya</taxon>
        <taxon>Ascomycota</taxon>
        <taxon>Pezizomycotina</taxon>
        <taxon>Dothideomycetes</taxon>
        <taxon>Dothideomycetidae</taxon>
        <taxon>Mycosphaerellales</taxon>
        <taxon>Teratosphaeriaceae</taxon>
        <taxon>Teratosphaeria</taxon>
    </lineage>
</organism>
<accession>A0A6G1LCG1</accession>